<protein>
    <submittedName>
        <fullName evidence="1">Uncharacterized protein</fullName>
    </submittedName>
</protein>
<comment type="caution">
    <text evidence="1">The sequence shown here is derived from an EMBL/GenBank/DDBJ whole genome shotgun (WGS) entry which is preliminary data.</text>
</comment>
<accession>A0A7W4UNJ7</accession>
<sequence length="82" mass="8349">MPATSVVNYVDANSAAIGKCGHYGAQSLGSAAGATDDTAEVLGVHTHFEDLAACSSAAVHADIVGVIDDSLDEMFQRGSEHD</sequence>
<reference evidence="1 2" key="1">
    <citation type="submission" date="2020-08" db="EMBL/GenBank/DDBJ databases">
        <title>Sequencing the genomes of 1000 actinobacteria strains.</title>
        <authorList>
            <person name="Klenk H.-P."/>
        </authorList>
    </citation>
    <scope>NUCLEOTIDE SEQUENCE [LARGE SCALE GENOMIC DNA]</scope>
    <source>
        <strain evidence="1 2">DSM 20419</strain>
    </source>
</reference>
<name>A0A7W4UNJ7_9MICO</name>
<dbReference type="AlphaFoldDB" id="A0A7W4UNJ7"/>
<dbReference type="Proteomes" id="UP000545286">
    <property type="component" value="Unassembled WGS sequence"/>
</dbReference>
<evidence type="ECO:0000313" key="1">
    <source>
        <dbReference type="EMBL" id="MBB2957714.1"/>
    </source>
</evidence>
<keyword evidence="2" id="KW-1185">Reference proteome</keyword>
<organism evidence="1 2">
    <name type="scientific">Pseudoclavibacter helvolus</name>
    <dbReference type="NCBI Taxonomy" id="255205"/>
    <lineage>
        <taxon>Bacteria</taxon>
        <taxon>Bacillati</taxon>
        <taxon>Actinomycetota</taxon>
        <taxon>Actinomycetes</taxon>
        <taxon>Micrococcales</taxon>
        <taxon>Microbacteriaceae</taxon>
        <taxon>Pseudoclavibacter</taxon>
    </lineage>
</organism>
<gene>
    <name evidence="1" type="ORF">FHX72_001851</name>
</gene>
<dbReference type="EMBL" id="JACHWJ010000002">
    <property type="protein sequence ID" value="MBB2957714.1"/>
    <property type="molecule type" value="Genomic_DNA"/>
</dbReference>
<evidence type="ECO:0000313" key="2">
    <source>
        <dbReference type="Proteomes" id="UP000545286"/>
    </source>
</evidence>
<proteinExistence type="predicted"/>